<comment type="caution">
    <text evidence="11">The sequence shown here is derived from an EMBL/GenBank/DDBJ whole genome shotgun (WGS) entry which is preliminary data.</text>
</comment>
<evidence type="ECO:0000256" key="6">
    <source>
        <dbReference type="ARBA" id="ARBA00023002"/>
    </source>
</evidence>
<dbReference type="GO" id="GO:0020037">
    <property type="term" value="F:heme binding"/>
    <property type="evidence" value="ECO:0007669"/>
    <property type="project" value="InterPro"/>
</dbReference>
<evidence type="ECO:0000256" key="1">
    <source>
        <dbReference type="ARBA" id="ARBA00001971"/>
    </source>
</evidence>
<dbReference type="GO" id="GO:0004497">
    <property type="term" value="F:monooxygenase activity"/>
    <property type="evidence" value="ECO:0007669"/>
    <property type="project" value="UniProtKB-KW"/>
</dbReference>
<evidence type="ECO:0000256" key="5">
    <source>
        <dbReference type="ARBA" id="ARBA00022723"/>
    </source>
</evidence>
<dbReference type="Gene3D" id="1.10.630.10">
    <property type="entry name" value="Cytochrome P450"/>
    <property type="match status" value="1"/>
</dbReference>
<proteinExistence type="inferred from homology"/>
<gene>
    <name evidence="11" type="ORF">DFH08DRAFT_1030217</name>
</gene>
<evidence type="ECO:0000256" key="9">
    <source>
        <dbReference type="PIRSR" id="PIRSR602401-1"/>
    </source>
</evidence>
<dbReference type="AlphaFoldDB" id="A0AAD7EHV2"/>
<keyword evidence="5 9" id="KW-0479">Metal-binding</keyword>
<keyword evidence="8 10" id="KW-0503">Monooxygenase</keyword>
<dbReference type="PRINTS" id="PR00463">
    <property type="entry name" value="EP450I"/>
</dbReference>
<dbReference type="GO" id="GO:0016705">
    <property type="term" value="F:oxidoreductase activity, acting on paired donors, with incorporation or reduction of molecular oxygen"/>
    <property type="evidence" value="ECO:0007669"/>
    <property type="project" value="InterPro"/>
</dbReference>
<dbReference type="EMBL" id="JARIHO010000048">
    <property type="protein sequence ID" value="KAJ7323006.1"/>
    <property type="molecule type" value="Genomic_DNA"/>
</dbReference>
<protein>
    <submittedName>
        <fullName evidence="11">Cytochrome P450</fullName>
    </submittedName>
</protein>
<keyword evidence="12" id="KW-1185">Reference proteome</keyword>
<accession>A0AAD7EHV2</accession>
<evidence type="ECO:0000256" key="8">
    <source>
        <dbReference type="ARBA" id="ARBA00023033"/>
    </source>
</evidence>
<sequence length="506" mass="57814">MLQSASEFSNTTTFFVSCNLRNLVDKDGHPIPPGPLFRYPYLGQYCELDFDRWARRFGSLVSVWMGDQLCVIISDPRAAQDLLVENGAIFSSRKNYFIKNELILHNRAMTASPYSQLRRQHRRIAMRYLSEKAVPNYVDFFRSEAISFLRSLHRESASCTQPVNPALSAVRFTLNNMLRISFGKRTSSIDDPLLHTIQKLVMEFDDITGPVSNAVDFIKPLQYLPTQTRTRGLNLNSDMNRVYGDLIGEMQRRLDSKEDVPDCLVKMLLETKDEEGLSSEDILMLAIAFAFGGVHSIAGIIQWFLAFMATHPGVSAAAQAEIDRVVGRERLPNNDDEKHSPYVRAIIKERIHSPFWVPTPHYSTADFVYNGMYIPKDTVMILNCWTIHHNEDRYPDAFTFNPDRYLGDDLGSSMSSKLRDPMKRDHWAFGAGRRICPGFAIAERELWISISSLLWAYNFEVVPEEPICLDEYEGSSGRTPLPFRMKLTLRHDAAEKLLEDDNSMAI</sequence>
<dbReference type="Proteomes" id="UP001218218">
    <property type="component" value="Unassembled WGS sequence"/>
</dbReference>
<dbReference type="PANTHER" id="PTHR46300">
    <property type="entry name" value="P450, PUTATIVE (EUROFUNG)-RELATED-RELATED"/>
    <property type="match status" value="1"/>
</dbReference>
<dbReference type="SUPFAM" id="SSF48264">
    <property type="entry name" value="Cytochrome P450"/>
    <property type="match status" value="1"/>
</dbReference>
<dbReference type="InterPro" id="IPR017972">
    <property type="entry name" value="Cyt_P450_CS"/>
</dbReference>
<evidence type="ECO:0000256" key="2">
    <source>
        <dbReference type="ARBA" id="ARBA00005179"/>
    </source>
</evidence>
<dbReference type="InterPro" id="IPR036396">
    <property type="entry name" value="Cyt_P450_sf"/>
</dbReference>
<evidence type="ECO:0000256" key="10">
    <source>
        <dbReference type="RuleBase" id="RU000461"/>
    </source>
</evidence>
<comment type="pathway">
    <text evidence="2">Secondary metabolite biosynthesis.</text>
</comment>
<evidence type="ECO:0000256" key="3">
    <source>
        <dbReference type="ARBA" id="ARBA00010617"/>
    </source>
</evidence>
<keyword evidence="4 9" id="KW-0349">Heme</keyword>
<dbReference type="InterPro" id="IPR002401">
    <property type="entry name" value="Cyt_P450_E_grp-I"/>
</dbReference>
<reference evidence="11" key="1">
    <citation type="submission" date="2023-03" db="EMBL/GenBank/DDBJ databases">
        <title>Massive genome expansion in bonnet fungi (Mycena s.s.) driven by repeated elements and novel gene families across ecological guilds.</title>
        <authorList>
            <consortium name="Lawrence Berkeley National Laboratory"/>
            <person name="Harder C.B."/>
            <person name="Miyauchi S."/>
            <person name="Viragh M."/>
            <person name="Kuo A."/>
            <person name="Thoen E."/>
            <person name="Andreopoulos B."/>
            <person name="Lu D."/>
            <person name="Skrede I."/>
            <person name="Drula E."/>
            <person name="Henrissat B."/>
            <person name="Morin E."/>
            <person name="Kohler A."/>
            <person name="Barry K."/>
            <person name="LaButti K."/>
            <person name="Morin E."/>
            <person name="Salamov A."/>
            <person name="Lipzen A."/>
            <person name="Mereny Z."/>
            <person name="Hegedus B."/>
            <person name="Baldrian P."/>
            <person name="Stursova M."/>
            <person name="Weitz H."/>
            <person name="Taylor A."/>
            <person name="Grigoriev I.V."/>
            <person name="Nagy L.G."/>
            <person name="Martin F."/>
            <person name="Kauserud H."/>
        </authorList>
    </citation>
    <scope>NUCLEOTIDE SEQUENCE</scope>
    <source>
        <strain evidence="11">CBHHK002</strain>
    </source>
</reference>
<dbReference type="PANTHER" id="PTHR46300:SF11">
    <property type="entry name" value="OXIDOREDUCTASE, PUTATIVE-RELATED"/>
    <property type="match status" value="1"/>
</dbReference>
<organism evidence="11 12">
    <name type="scientific">Mycena albidolilacea</name>
    <dbReference type="NCBI Taxonomy" id="1033008"/>
    <lineage>
        <taxon>Eukaryota</taxon>
        <taxon>Fungi</taxon>
        <taxon>Dikarya</taxon>
        <taxon>Basidiomycota</taxon>
        <taxon>Agaricomycotina</taxon>
        <taxon>Agaricomycetes</taxon>
        <taxon>Agaricomycetidae</taxon>
        <taxon>Agaricales</taxon>
        <taxon>Marasmiineae</taxon>
        <taxon>Mycenaceae</taxon>
        <taxon>Mycena</taxon>
    </lineage>
</organism>
<dbReference type="Pfam" id="PF00067">
    <property type="entry name" value="p450"/>
    <property type="match status" value="1"/>
</dbReference>
<feature type="binding site" description="axial binding residue" evidence="9">
    <location>
        <position position="436"/>
    </location>
    <ligand>
        <name>heme</name>
        <dbReference type="ChEBI" id="CHEBI:30413"/>
    </ligand>
    <ligandPart>
        <name>Fe</name>
        <dbReference type="ChEBI" id="CHEBI:18248"/>
    </ligandPart>
</feature>
<dbReference type="InterPro" id="IPR050364">
    <property type="entry name" value="Cytochrome_P450_fung"/>
</dbReference>
<dbReference type="GO" id="GO:0005506">
    <property type="term" value="F:iron ion binding"/>
    <property type="evidence" value="ECO:0007669"/>
    <property type="project" value="InterPro"/>
</dbReference>
<evidence type="ECO:0000256" key="4">
    <source>
        <dbReference type="ARBA" id="ARBA00022617"/>
    </source>
</evidence>
<name>A0AAD7EHV2_9AGAR</name>
<comment type="similarity">
    <text evidence="3 10">Belongs to the cytochrome P450 family.</text>
</comment>
<keyword evidence="6 10" id="KW-0560">Oxidoreductase</keyword>
<evidence type="ECO:0000313" key="11">
    <source>
        <dbReference type="EMBL" id="KAJ7323006.1"/>
    </source>
</evidence>
<evidence type="ECO:0000313" key="12">
    <source>
        <dbReference type="Proteomes" id="UP001218218"/>
    </source>
</evidence>
<keyword evidence="7 9" id="KW-0408">Iron</keyword>
<dbReference type="InterPro" id="IPR001128">
    <property type="entry name" value="Cyt_P450"/>
</dbReference>
<comment type="cofactor">
    <cofactor evidence="1 9">
        <name>heme</name>
        <dbReference type="ChEBI" id="CHEBI:30413"/>
    </cofactor>
</comment>
<dbReference type="PROSITE" id="PS00086">
    <property type="entry name" value="CYTOCHROME_P450"/>
    <property type="match status" value="1"/>
</dbReference>
<evidence type="ECO:0000256" key="7">
    <source>
        <dbReference type="ARBA" id="ARBA00023004"/>
    </source>
</evidence>